<dbReference type="GO" id="GO:0016301">
    <property type="term" value="F:kinase activity"/>
    <property type="evidence" value="ECO:0007669"/>
    <property type="project" value="UniProtKB-KW"/>
</dbReference>
<dbReference type="SUPFAM" id="SSF55874">
    <property type="entry name" value="ATPase domain of HSP90 chaperone/DNA topoisomerase II/histidine kinase"/>
    <property type="match status" value="1"/>
</dbReference>
<dbReference type="Gene3D" id="3.30.565.10">
    <property type="entry name" value="Histidine kinase-like ATPase, C-terminal domain"/>
    <property type="match status" value="1"/>
</dbReference>
<evidence type="ECO:0000313" key="1">
    <source>
        <dbReference type="EMBL" id="QOV44732.1"/>
    </source>
</evidence>
<organism evidence="1 2">
    <name type="scientific">Streptomyces chromofuscus</name>
    <dbReference type="NCBI Taxonomy" id="42881"/>
    <lineage>
        <taxon>Bacteria</taxon>
        <taxon>Bacillati</taxon>
        <taxon>Actinomycetota</taxon>
        <taxon>Actinomycetes</taxon>
        <taxon>Kitasatosporales</taxon>
        <taxon>Streptomycetaceae</taxon>
        <taxon>Streptomyces</taxon>
    </lineage>
</organism>
<protein>
    <submittedName>
        <fullName evidence="1">Sensor histidine kinase</fullName>
    </submittedName>
</protein>
<reference evidence="1 2" key="1">
    <citation type="submission" date="2020-10" db="EMBL/GenBank/DDBJ databases">
        <title>Streptomyces chromofuscus complate genome analysis.</title>
        <authorList>
            <person name="Anwar N."/>
        </authorList>
    </citation>
    <scope>NUCLEOTIDE SEQUENCE [LARGE SCALE GENOMIC DNA]</scope>
    <source>
        <strain evidence="1 2">DSM 40273</strain>
    </source>
</reference>
<keyword evidence="2" id="KW-1185">Reference proteome</keyword>
<dbReference type="Proteomes" id="UP000594008">
    <property type="component" value="Chromosome"/>
</dbReference>
<keyword evidence="1" id="KW-0808">Transferase</keyword>
<name>A0A7M2T840_STRCW</name>
<dbReference type="RefSeq" id="WP_189697531.1">
    <property type="nucleotide sequence ID" value="NZ_BMTA01000005.1"/>
</dbReference>
<accession>A0A7M2T840</accession>
<keyword evidence="1" id="KW-0418">Kinase</keyword>
<proteinExistence type="predicted"/>
<dbReference type="KEGG" id="schf:IPT68_01530"/>
<dbReference type="EMBL" id="CP063374">
    <property type="protein sequence ID" value="QOV44732.1"/>
    <property type="molecule type" value="Genomic_DNA"/>
</dbReference>
<dbReference type="InterPro" id="IPR036890">
    <property type="entry name" value="HATPase_C_sf"/>
</dbReference>
<gene>
    <name evidence="1" type="ORF">IPT68_01530</name>
</gene>
<evidence type="ECO:0000313" key="2">
    <source>
        <dbReference type="Proteomes" id="UP000594008"/>
    </source>
</evidence>
<sequence>MPSADRERALERFRRAFDSHRDGTGLGLPVVRHLVRAAGGRDHPAPGLGGGLDA</sequence>
<dbReference type="AlphaFoldDB" id="A0A7M2T840"/>